<evidence type="ECO:0000256" key="3">
    <source>
        <dbReference type="ARBA" id="ARBA00005028"/>
    </source>
</evidence>
<comment type="pathway">
    <text evidence="3 12">Carbohydrate metabolism; hexose metabolism.</text>
</comment>
<comment type="similarity">
    <text evidence="4 12">Belongs to the aldose epimerase family.</text>
</comment>
<comment type="catalytic activity">
    <reaction evidence="1 12">
        <text>alpha-D-glucose = beta-D-glucose</text>
        <dbReference type="Rhea" id="RHEA:10264"/>
        <dbReference type="ChEBI" id="CHEBI:15903"/>
        <dbReference type="ChEBI" id="CHEBI:17925"/>
        <dbReference type="EC" id="5.1.3.3"/>
    </reaction>
</comment>
<dbReference type="OrthoDB" id="9779408at2"/>
<dbReference type="CDD" id="cd09019">
    <property type="entry name" value="galactose_mutarotase_like"/>
    <property type="match status" value="1"/>
</dbReference>
<dbReference type="GO" id="GO:0033499">
    <property type="term" value="P:galactose catabolic process via UDP-galactose, Leloir pathway"/>
    <property type="evidence" value="ECO:0007669"/>
    <property type="project" value="TreeGrafter"/>
</dbReference>
<feature type="binding site" evidence="15">
    <location>
        <begin position="196"/>
        <end position="198"/>
    </location>
    <ligand>
        <name>beta-D-galactose</name>
        <dbReference type="ChEBI" id="CHEBI:27667"/>
    </ligand>
</feature>
<dbReference type="InterPro" id="IPR018052">
    <property type="entry name" value="Ald1_epimerase_CS"/>
</dbReference>
<sequence length="370" mass="39832">MTWARAILLTMTFSTIATALQASVTKAPFGKTQDGTPVEIYTITSGKAEARIMTYGARVVSLKVPDRDGKVGDVVLGYNSVAEYQADPSTYFGSIVGRYGNRLAKGTFAIDGKEYHVPVNNNGQSLHGGTLGFDKLVWTGKEIPDGVEMTLVSKDGDMGYPGTMTTHAKYTLHGATLRIDYTLSTDKTTVANITNHSYFNLSGDGSGSILDEIITIPASRYTPVTPVLIPTGIEPVAGTPFDFTKPTVIGKRIDEANEQLKIAGGYDHNWVLNGQMGVLHEAAKVEDPKSGRVLTVTTTEPGVQFYTGNFLDGTFKGKTGAVYAKHAGLCLETQHFPDSPNHPSFPSTLLKPGQPRHSTTIFTFTTEAKK</sequence>
<protein>
    <recommendedName>
        <fullName evidence="7 12">Aldose 1-epimerase</fullName>
        <ecNumber evidence="6 12">5.1.3.3</ecNumber>
    </recommendedName>
</protein>
<proteinExistence type="inferred from homology"/>
<dbReference type="Gene3D" id="2.70.98.10">
    <property type="match status" value="1"/>
</dbReference>
<dbReference type="InterPro" id="IPR015443">
    <property type="entry name" value="Aldose_1-epimerase"/>
</dbReference>
<feature type="active site" description="Proton acceptor" evidence="13">
    <location>
        <position position="332"/>
    </location>
</feature>
<keyword evidence="8" id="KW-0963">Cytoplasm</keyword>
<keyword evidence="16" id="KW-0732">Signal</keyword>
<comment type="subcellular location">
    <subcellularLocation>
        <location evidence="2">Cytoplasm</location>
    </subcellularLocation>
</comment>
<dbReference type="SUPFAM" id="SSF74650">
    <property type="entry name" value="Galactose mutarotase-like"/>
    <property type="match status" value="1"/>
</dbReference>
<evidence type="ECO:0000256" key="4">
    <source>
        <dbReference type="ARBA" id="ARBA00006206"/>
    </source>
</evidence>
<gene>
    <name evidence="17" type="ORF">SAMN05421771_4327</name>
</gene>
<dbReference type="EMBL" id="FOZL01000002">
    <property type="protein sequence ID" value="SFS21780.1"/>
    <property type="molecule type" value="Genomic_DNA"/>
</dbReference>
<dbReference type="UniPathway" id="UPA00242"/>
<keyword evidence="18" id="KW-1185">Reference proteome</keyword>
<organism evidence="17 18">
    <name type="scientific">Granulicella pectinivorans</name>
    <dbReference type="NCBI Taxonomy" id="474950"/>
    <lineage>
        <taxon>Bacteria</taxon>
        <taxon>Pseudomonadati</taxon>
        <taxon>Acidobacteriota</taxon>
        <taxon>Terriglobia</taxon>
        <taxon>Terriglobales</taxon>
        <taxon>Acidobacteriaceae</taxon>
        <taxon>Granulicella</taxon>
    </lineage>
</organism>
<evidence type="ECO:0000313" key="18">
    <source>
        <dbReference type="Proteomes" id="UP000199024"/>
    </source>
</evidence>
<feature type="chain" id="PRO_5011527697" description="Aldose 1-epimerase" evidence="16">
    <location>
        <begin position="20"/>
        <end position="370"/>
    </location>
</feature>
<keyword evidence="10 12" id="KW-0413">Isomerase</keyword>
<dbReference type="NCBIfam" id="NF008277">
    <property type="entry name" value="PRK11055.1"/>
    <property type="match status" value="1"/>
</dbReference>
<evidence type="ECO:0000256" key="13">
    <source>
        <dbReference type="PIRSR" id="PIRSR005096-1"/>
    </source>
</evidence>
<evidence type="ECO:0000256" key="7">
    <source>
        <dbReference type="ARBA" id="ARBA00014165"/>
    </source>
</evidence>
<dbReference type="Pfam" id="PF01263">
    <property type="entry name" value="Aldose_epim"/>
    <property type="match status" value="1"/>
</dbReference>
<dbReference type="STRING" id="474950.SAMN05421771_4327"/>
<evidence type="ECO:0000256" key="2">
    <source>
        <dbReference type="ARBA" id="ARBA00004496"/>
    </source>
</evidence>
<evidence type="ECO:0000256" key="11">
    <source>
        <dbReference type="ARBA" id="ARBA00023277"/>
    </source>
</evidence>
<evidence type="ECO:0000256" key="16">
    <source>
        <dbReference type="SAM" id="SignalP"/>
    </source>
</evidence>
<evidence type="ECO:0000256" key="8">
    <source>
        <dbReference type="ARBA" id="ARBA00022490"/>
    </source>
</evidence>
<feature type="binding site" evidence="15">
    <location>
        <begin position="101"/>
        <end position="102"/>
    </location>
    <ligand>
        <name>beta-D-galactose</name>
        <dbReference type="ChEBI" id="CHEBI:27667"/>
    </ligand>
</feature>
<dbReference type="InterPro" id="IPR008183">
    <property type="entry name" value="Aldose_1/G6P_1-epimerase"/>
</dbReference>
<dbReference type="PIRSF" id="PIRSF005096">
    <property type="entry name" value="GALM"/>
    <property type="match status" value="1"/>
</dbReference>
<feature type="active site" description="Proton donor" evidence="13">
    <location>
        <position position="196"/>
    </location>
</feature>
<dbReference type="PANTHER" id="PTHR10091">
    <property type="entry name" value="ALDOSE-1-EPIMERASE"/>
    <property type="match status" value="1"/>
</dbReference>
<dbReference type="GO" id="GO:0005737">
    <property type="term" value="C:cytoplasm"/>
    <property type="evidence" value="ECO:0007669"/>
    <property type="project" value="UniProtKB-SubCell"/>
</dbReference>
<evidence type="ECO:0000256" key="9">
    <source>
        <dbReference type="ARBA" id="ARBA00022553"/>
    </source>
</evidence>
<evidence type="ECO:0000256" key="6">
    <source>
        <dbReference type="ARBA" id="ARBA00013185"/>
    </source>
</evidence>
<dbReference type="InterPro" id="IPR047215">
    <property type="entry name" value="Galactose_mutarotase-like"/>
</dbReference>
<dbReference type="InterPro" id="IPR011013">
    <property type="entry name" value="Gal_mutarotase_sf_dom"/>
</dbReference>
<dbReference type="GO" id="GO:0030246">
    <property type="term" value="F:carbohydrate binding"/>
    <property type="evidence" value="ECO:0007669"/>
    <property type="project" value="InterPro"/>
</dbReference>
<dbReference type="PROSITE" id="PS00545">
    <property type="entry name" value="ALDOSE_1_EPIMERASE"/>
    <property type="match status" value="1"/>
</dbReference>
<dbReference type="AlphaFoldDB" id="A0A1I6N1H4"/>
<dbReference type="FunFam" id="2.70.98.10:FF:000003">
    <property type="entry name" value="Aldose 1-epimerase"/>
    <property type="match status" value="1"/>
</dbReference>
<dbReference type="GO" id="GO:0004034">
    <property type="term" value="F:aldose 1-epimerase activity"/>
    <property type="evidence" value="ECO:0007669"/>
    <property type="project" value="UniProtKB-EC"/>
</dbReference>
<name>A0A1I6N1H4_9BACT</name>
<evidence type="ECO:0000256" key="1">
    <source>
        <dbReference type="ARBA" id="ARBA00001614"/>
    </source>
</evidence>
<evidence type="ECO:0000256" key="14">
    <source>
        <dbReference type="PIRSR" id="PIRSR005096-2"/>
    </source>
</evidence>
<feature type="binding site" evidence="14">
    <location>
        <position position="267"/>
    </location>
    <ligand>
        <name>beta-D-galactose</name>
        <dbReference type="ChEBI" id="CHEBI:27667"/>
    </ligand>
</feature>
<evidence type="ECO:0000256" key="15">
    <source>
        <dbReference type="PIRSR" id="PIRSR005096-3"/>
    </source>
</evidence>
<evidence type="ECO:0000256" key="12">
    <source>
        <dbReference type="PIRNR" id="PIRNR005096"/>
    </source>
</evidence>
<accession>A0A1I6N1H4</accession>
<comment type="subunit">
    <text evidence="5">Monomer.</text>
</comment>
<dbReference type="EC" id="5.1.3.3" evidence="6 12"/>
<keyword evidence="9" id="KW-0597">Phosphoprotein</keyword>
<evidence type="ECO:0000256" key="5">
    <source>
        <dbReference type="ARBA" id="ARBA00011245"/>
    </source>
</evidence>
<dbReference type="PANTHER" id="PTHR10091:SF0">
    <property type="entry name" value="GALACTOSE MUTAROTASE"/>
    <property type="match status" value="1"/>
</dbReference>
<dbReference type="Proteomes" id="UP000199024">
    <property type="component" value="Unassembled WGS sequence"/>
</dbReference>
<dbReference type="InterPro" id="IPR014718">
    <property type="entry name" value="GH-type_carb-bd"/>
</dbReference>
<dbReference type="GO" id="GO:0006006">
    <property type="term" value="P:glucose metabolic process"/>
    <property type="evidence" value="ECO:0007669"/>
    <property type="project" value="TreeGrafter"/>
</dbReference>
<evidence type="ECO:0000256" key="10">
    <source>
        <dbReference type="ARBA" id="ARBA00023235"/>
    </source>
</evidence>
<keyword evidence="11 12" id="KW-0119">Carbohydrate metabolism</keyword>
<reference evidence="17 18" key="1">
    <citation type="submission" date="2016-10" db="EMBL/GenBank/DDBJ databases">
        <authorList>
            <person name="de Groot N.N."/>
        </authorList>
    </citation>
    <scope>NUCLEOTIDE SEQUENCE [LARGE SCALE GENOMIC DNA]</scope>
    <source>
        <strain evidence="17 18">DSM 21001</strain>
    </source>
</reference>
<feature type="signal peptide" evidence="16">
    <location>
        <begin position="1"/>
        <end position="19"/>
    </location>
</feature>
<evidence type="ECO:0000313" key="17">
    <source>
        <dbReference type="EMBL" id="SFS21780.1"/>
    </source>
</evidence>